<gene>
    <name evidence="1" type="ORF">MILVUS5_LOCUS8400</name>
</gene>
<keyword evidence="2" id="KW-1185">Reference proteome</keyword>
<sequence length="492" mass="55320">MTVPTDLHEKCKTQFHVNMTCTIQNFDVEKNNLSVKACEHKFKLIWTGGSFIEDVNEHKIPKPGFKFKDFADIKNGIVRSDLLIDVIGAFHELGYTQLLPGGRKLQVNFKLKDLAGNILNCTLWEDFATQFAKYNNERTDWGPTIVLIHNARIKEATDQFELGISNVWNGTQLFINDDIPEIIAFKESLSAEESCGNQSQQLSCQSQMLTQSSPMTQQSSGDKFLNNALILPLPQILALPEPASCVTVVTTNKILPTKFGWYYKLCGQCPRSAKGDTLPLKCEKDHETYVINLRYKIDVEAEYEGVKTTLVFWDRECNELIGHTAAELHTMMVEGGITNPLVYPVQLDNFMKKTLACKIKLQLPWGNYSVQGAKADQTIIQKVLDHFPKNEGTSKLAIASSENIELEEVSASDQMVEDQKRDKDEDFVFPTVNLSDSSEYDPDHIPLTPAKRTATIQSVPQDLADALPPTKSSSSKTTLKQLKKNIKREKNP</sequence>
<proteinExistence type="predicted"/>
<dbReference type="EMBL" id="CASHSV030000013">
    <property type="protein sequence ID" value="CAJ2638156.1"/>
    <property type="molecule type" value="Genomic_DNA"/>
</dbReference>
<accession>A0ACB0J1P2</accession>
<reference evidence="1" key="1">
    <citation type="submission" date="2023-10" db="EMBL/GenBank/DDBJ databases">
        <authorList>
            <person name="Rodriguez Cubillos JULIANA M."/>
            <person name="De Vega J."/>
        </authorList>
    </citation>
    <scope>NUCLEOTIDE SEQUENCE</scope>
</reference>
<protein>
    <submittedName>
        <fullName evidence="1">Uncharacterized protein</fullName>
    </submittedName>
</protein>
<evidence type="ECO:0000313" key="1">
    <source>
        <dbReference type="EMBL" id="CAJ2638156.1"/>
    </source>
</evidence>
<comment type="caution">
    <text evidence="1">The sequence shown here is derived from an EMBL/GenBank/DDBJ whole genome shotgun (WGS) entry which is preliminary data.</text>
</comment>
<name>A0ACB0J1P2_TRIPR</name>
<dbReference type="Proteomes" id="UP001177021">
    <property type="component" value="Unassembled WGS sequence"/>
</dbReference>
<organism evidence="1 2">
    <name type="scientific">Trifolium pratense</name>
    <name type="common">Red clover</name>
    <dbReference type="NCBI Taxonomy" id="57577"/>
    <lineage>
        <taxon>Eukaryota</taxon>
        <taxon>Viridiplantae</taxon>
        <taxon>Streptophyta</taxon>
        <taxon>Embryophyta</taxon>
        <taxon>Tracheophyta</taxon>
        <taxon>Spermatophyta</taxon>
        <taxon>Magnoliopsida</taxon>
        <taxon>eudicotyledons</taxon>
        <taxon>Gunneridae</taxon>
        <taxon>Pentapetalae</taxon>
        <taxon>rosids</taxon>
        <taxon>fabids</taxon>
        <taxon>Fabales</taxon>
        <taxon>Fabaceae</taxon>
        <taxon>Papilionoideae</taxon>
        <taxon>50 kb inversion clade</taxon>
        <taxon>NPAAA clade</taxon>
        <taxon>Hologalegina</taxon>
        <taxon>IRL clade</taxon>
        <taxon>Trifolieae</taxon>
        <taxon>Trifolium</taxon>
    </lineage>
</organism>
<evidence type="ECO:0000313" key="2">
    <source>
        <dbReference type="Proteomes" id="UP001177021"/>
    </source>
</evidence>